<protein>
    <recommendedName>
        <fullName evidence="2">C2 domain-containing protein</fullName>
    </recommendedName>
</protein>
<feature type="domain" description="C2" evidence="2">
    <location>
        <begin position="8"/>
        <end position="91"/>
    </location>
</feature>
<organism evidence="3 4">
    <name type="scientific">Sphaeroforma arctica JP610</name>
    <dbReference type="NCBI Taxonomy" id="667725"/>
    <lineage>
        <taxon>Eukaryota</taxon>
        <taxon>Ichthyosporea</taxon>
        <taxon>Ichthyophonida</taxon>
        <taxon>Sphaeroforma</taxon>
    </lineage>
</organism>
<reference evidence="3 4" key="1">
    <citation type="submission" date="2011-02" db="EMBL/GenBank/DDBJ databases">
        <title>The Genome Sequence of Sphaeroforma arctica JP610.</title>
        <authorList>
            <consortium name="The Broad Institute Genome Sequencing Platform"/>
            <person name="Russ C."/>
            <person name="Cuomo C."/>
            <person name="Young S.K."/>
            <person name="Zeng Q."/>
            <person name="Gargeya S."/>
            <person name="Alvarado L."/>
            <person name="Berlin A."/>
            <person name="Chapman S.B."/>
            <person name="Chen Z."/>
            <person name="Freedman E."/>
            <person name="Gellesch M."/>
            <person name="Goldberg J."/>
            <person name="Griggs A."/>
            <person name="Gujja S."/>
            <person name="Heilman E."/>
            <person name="Heiman D."/>
            <person name="Howarth C."/>
            <person name="Mehta T."/>
            <person name="Neiman D."/>
            <person name="Pearson M."/>
            <person name="Roberts A."/>
            <person name="Saif S."/>
            <person name="Shea T."/>
            <person name="Shenoy N."/>
            <person name="Sisk P."/>
            <person name="Stolte C."/>
            <person name="Sykes S."/>
            <person name="White J."/>
            <person name="Yandava C."/>
            <person name="Burger G."/>
            <person name="Gray M.W."/>
            <person name="Holland P.W.H."/>
            <person name="King N."/>
            <person name="Lang F.B.F."/>
            <person name="Roger A.J."/>
            <person name="Ruiz-Trillo I."/>
            <person name="Haas B."/>
            <person name="Nusbaum C."/>
            <person name="Birren B."/>
        </authorList>
    </citation>
    <scope>NUCLEOTIDE SEQUENCE [LARGE SCALE GENOMIC DNA]</scope>
    <source>
        <strain evidence="3 4">JP610</strain>
    </source>
</reference>
<dbReference type="AlphaFoldDB" id="A0A0L0FNX2"/>
<dbReference type="InterPro" id="IPR035892">
    <property type="entry name" value="C2_domain_sf"/>
</dbReference>
<accession>A0A0L0FNX2</accession>
<dbReference type="InterPro" id="IPR000008">
    <property type="entry name" value="C2_dom"/>
</dbReference>
<dbReference type="EMBL" id="KQ242472">
    <property type="protein sequence ID" value="KNC78535.1"/>
    <property type="molecule type" value="Genomic_DNA"/>
</dbReference>
<keyword evidence="4" id="KW-1185">Reference proteome</keyword>
<dbReference type="Proteomes" id="UP000054560">
    <property type="component" value="Unassembled WGS sequence"/>
</dbReference>
<dbReference type="RefSeq" id="XP_014152437.1">
    <property type="nucleotide sequence ID" value="XM_014296962.1"/>
</dbReference>
<evidence type="ECO:0000256" key="1">
    <source>
        <dbReference type="SAM" id="MobiDB-lite"/>
    </source>
</evidence>
<dbReference type="Pfam" id="PF04749">
    <property type="entry name" value="PLAC8"/>
    <property type="match status" value="1"/>
</dbReference>
<name>A0A0L0FNX2_9EUKA</name>
<feature type="compositionally biased region" description="Acidic residues" evidence="1">
    <location>
        <begin position="210"/>
        <end position="219"/>
    </location>
</feature>
<dbReference type="STRING" id="667725.A0A0L0FNX2"/>
<sequence length="466" mass="51298">MGVQAAAVKVHVLKADRVAPHPHKTYIELSIGSSKIKTEPSHNNIWGDMYSIPCPSGEQSKLELVLKLKSLFKSQTLGKFKTPLRKLMTQGVEAPYPLLDDGGRPAGMLVMRMWVSEQREVPNSTESPLRRQRSTKSDRNADGDGTSSRVIPDSPMGSRRADKPKTSFTSIASPGARRRAKSNAPAFTSPQPKRASLMLEPDDGNTTVSDGEESEGEDYDAFKTNAHINTNSDDSFRGKVMARARSISRSGKGAKPPTILPPAPIKAPEDALSPNSKTATNAEMEELRISREKLQRRCQELETIIMSPLTSFAPVDLKEKEPRRTLNETKFTQPAPVTMNMPPPDGLTATFAPGFSQSICGCLREGTVSSCLMSFFFPCIVSAETQAEVEERECTFNDCLCYSAYLTRQSVRARHNMGYSACADCCCAFFCNPCVVSQTQRENTARIKLNTQYNFGDAYGNKRAQD</sequence>
<gene>
    <name evidence="3" type="ORF">SARC_09039</name>
</gene>
<dbReference type="InterPro" id="IPR006461">
    <property type="entry name" value="PLAC_motif_containing"/>
</dbReference>
<evidence type="ECO:0000259" key="2">
    <source>
        <dbReference type="Pfam" id="PF00168"/>
    </source>
</evidence>
<feature type="region of interest" description="Disordered" evidence="1">
    <location>
        <begin position="246"/>
        <end position="279"/>
    </location>
</feature>
<dbReference type="GeneID" id="25909543"/>
<evidence type="ECO:0000313" key="3">
    <source>
        <dbReference type="EMBL" id="KNC78535.1"/>
    </source>
</evidence>
<dbReference type="Pfam" id="PF00168">
    <property type="entry name" value="C2"/>
    <property type="match status" value="1"/>
</dbReference>
<dbReference type="PANTHER" id="PTHR15907">
    <property type="entry name" value="DUF614 FAMILY PROTEIN-RELATED"/>
    <property type="match status" value="1"/>
</dbReference>
<dbReference type="SUPFAM" id="SSF49562">
    <property type="entry name" value="C2 domain (Calcium/lipid-binding domain, CaLB)"/>
    <property type="match status" value="1"/>
</dbReference>
<proteinExistence type="predicted"/>
<feature type="region of interest" description="Disordered" evidence="1">
    <location>
        <begin position="118"/>
        <end position="221"/>
    </location>
</feature>
<evidence type="ECO:0000313" key="4">
    <source>
        <dbReference type="Proteomes" id="UP000054560"/>
    </source>
</evidence>
<dbReference type="eggNOG" id="ENOG502S6TH">
    <property type="taxonomic scope" value="Eukaryota"/>
</dbReference>